<comment type="caution">
    <text evidence="1">The sequence shown here is derived from an EMBL/GenBank/DDBJ whole genome shotgun (WGS) entry which is preliminary data.</text>
</comment>
<dbReference type="AlphaFoldDB" id="A0A917DKU1"/>
<dbReference type="EMBL" id="BMKK01000001">
    <property type="protein sequence ID" value="GGD44968.1"/>
    <property type="molecule type" value="Genomic_DNA"/>
</dbReference>
<keyword evidence="2" id="KW-1185">Reference proteome</keyword>
<dbReference type="RefSeq" id="WP_188764551.1">
    <property type="nucleotide sequence ID" value="NZ_BMKK01000001.1"/>
</dbReference>
<sequence>MAEMTIYTRTTLIEAIEAALKSRKPEDIYAIQHSLKIKCNQHQMSWLTFLVDEALPAINMNAKQPLTFFVESASLSCPYCDGREFKNIMGLKAHLGKKHRDKKASWRIKT</sequence>
<gene>
    <name evidence="1" type="ORF">GCM10011514_06220</name>
</gene>
<dbReference type="Proteomes" id="UP000609064">
    <property type="component" value="Unassembled WGS sequence"/>
</dbReference>
<reference evidence="1" key="2">
    <citation type="submission" date="2020-09" db="EMBL/GenBank/DDBJ databases">
        <authorList>
            <person name="Sun Q."/>
            <person name="Zhou Y."/>
        </authorList>
    </citation>
    <scope>NUCLEOTIDE SEQUENCE</scope>
    <source>
        <strain evidence="1">CGMCC 1.15958</strain>
    </source>
</reference>
<protein>
    <submittedName>
        <fullName evidence="1">Uncharacterized protein</fullName>
    </submittedName>
</protein>
<proteinExistence type="predicted"/>
<organism evidence="1 2">
    <name type="scientific">Emticicia aquatilis</name>
    <dbReference type="NCBI Taxonomy" id="1537369"/>
    <lineage>
        <taxon>Bacteria</taxon>
        <taxon>Pseudomonadati</taxon>
        <taxon>Bacteroidota</taxon>
        <taxon>Cytophagia</taxon>
        <taxon>Cytophagales</taxon>
        <taxon>Leadbetterellaceae</taxon>
        <taxon>Emticicia</taxon>
    </lineage>
</organism>
<accession>A0A917DKU1</accession>
<evidence type="ECO:0000313" key="2">
    <source>
        <dbReference type="Proteomes" id="UP000609064"/>
    </source>
</evidence>
<name>A0A917DKU1_9BACT</name>
<evidence type="ECO:0000313" key="1">
    <source>
        <dbReference type="EMBL" id="GGD44968.1"/>
    </source>
</evidence>
<reference evidence="1" key="1">
    <citation type="journal article" date="2014" name="Int. J. Syst. Evol. Microbiol.">
        <title>Complete genome sequence of Corynebacterium casei LMG S-19264T (=DSM 44701T), isolated from a smear-ripened cheese.</title>
        <authorList>
            <consortium name="US DOE Joint Genome Institute (JGI-PGF)"/>
            <person name="Walter F."/>
            <person name="Albersmeier A."/>
            <person name="Kalinowski J."/>
            <person name="Ruckert C."/>
        </authorList>
    </citation>
    <scope>NUCLEOTIDE SEQUENCE</scope>
    <source>
        <strain evidence="1">CGMCC 1.15958</strain>
    </source>
</reference>